<evidence type="ECO:0000313" key="4">
    <source>
        <dbReference type="Proteomes" id="UP001250214"/>
    </source>
</evidence>
<feature type="transmembrane region" description="Helical" evidence="2">
    <location>
        <begin position="36"/>
        <end position="55"/>
    </location>
</feature>
<keyword evidence="2" id="KW-0812">Transmembrane</keyword>
<accession>A0ABU2H3N3</accession>
<keyword evidence="2" id="KW-1133">Transmembrane helix</keyword>
<sequence length="59" mass="5987">MAARKGSGGSRRPKTKNVDAHSEGPVTRDPGPTGNIGCYVLAAAGVLIGLTILVLETLV</sequence>
<gene>
    <name evidence="3" type="ORF">RIF23_02735</name>
</gene>
<evidence type="ECO:0000256" key="2">
    <source>
        <dbReference type="SAM" id="Phobius"/>
    </source>
</evidence>
<name>A0ABU2H3N3_9ACTN</name>
<protein>
    <submittedName>
        <fullName evidence="3">Uncharacterized protein</fullName>
    </submittedName>
</protein>
<dbReference type="EMBL" id="JAVLVT010000001">
    <property type="protein sequence ID" value="MDS1269209.1"/>
    <property type="molecule type" value="Genomic_DNA"/>
</dbReference>
<proteinExistence type="predicted"/>
<evidence type="ECO:0000313" key="3">
    <source>
        <dbReference type="EMBL" id="MDS1269209.1"/>
    </source>
</evidence>
<feature type="region of interest" description="Disordered" evidence="1">
    <location>
        <begin position="1"/>
        <end position="33"/>
    </location>
</feature>
<comment type="caution">
    <text evidence="3">The sequence shown here is derived from an EMBL/GenBank/DDBJ whole genome shotgun (WGS) entry which is preliminary data.</text>
</comment>
<keyword evidence="2" id="KW-0472">Membrane</keyword>
<reference evidence="4" key="1">
    <citation type="submission" date="2023-07" db="EMBL/GenBank/DDBJ databases">
        <title>Novel species in the genus Lipingzhangella isolated from Sambhar Salt Lake.</title>
        <authorList>
            <person name="Jiya N."/>
            <person name="Kajale S."/>
            <person name="Sharma A."/>
        </authorList>
    </citation>
    <scope>NUCLEOTIDE SEQUENCE [LARGE SCALE GENOMIC DNA]</scope>
    <source>
        <strain evidence="4">LS1_29</strain>
    </source>
</reference>
<dbReference type="RefSeq" id="WP_310910712.1">
    <property type="nucleotide sequence ID" value="NZ_JAVLVT010000001.1"/>
</dbReference>
<keyword evidence="4" id="KW-1185">Reference proteome</keyword>
<evidence type="ECO:0000256" key="1">
    <source>
        <dbReference type="SAM" id="MobiDB-lite"/>
    </source>
</evidence>
<dbReference type="Proteomes" id="UP001250214">
    <property type="component" value="Unassembled WGS sequence"/>
</dbReference>
<organism evidence="3 4">
    <name type="scientific">Lipingzhangella rawalii</name>
    <dbReference type="NCBI Taxonomy" id="2055835"/>
    <lineage>
        <taxon>Bacteria</taxon>
        <taxon>Bacillati</taxon>
        <taxon>Actinomycetota</taxon>
        <taxon>Actinomycetes</taxon>
        <taxon>Streptosporangiales</taxon>
        <taxon>Nocardiopsidaceae</taxon>
        <taxon>Lipingzhangella</taxon>
    </lineage>
</organism>